<feature type="region of interest" description="Disordered" evidence="1">
    <location>
        <begin position="394"/>
        <end position="435"/>
    </location>
</feature>
<feature type="region of interest" description="Disordered" evidence="1">
    <location>
        <begin position="24"/>
        <end position="103"/>
    </location>
</feature>
<evidence type="ECO:0000313" key="3">
    <source>
        <dbReference type="Proteomes" id="UP001058974"/>
    </source>
</evidence>
<feature type="compositionally biased region" description="Basic and acidic residues" evidence="1">
    <location>
        <begin position="39"/>
        <end position="50"/>
    </location>
</feature>
<accession>A0A9D5A5W6</accession>
<dbReference type="PANTHER" id="PTHR32108">
    <property type="entry name" value="DNA-DIRECTED RNA POLYMERASE SUBUNIT ALPHA"/>
    <property type="match status" value="1"/>
</dbReference>
<comment type="caution">
    <text evidence="2">The sequence shown here is derived from an EMBL/GenBank/DDBJ whole genome shotgun (WGS) entry which is preliminary data.</text>
</comment>
<dbReference type="AlphaFoldDB" id="A0A9D5A5W6"/>
<sequence>MQEFALGQKAIAEKVERNESWLKMGEVQGNASSSGVKKPLGDGQREKEGELSDVYAQRGHGRDRYHPYAATVTIPTSNQSVQQRQQSPQQRTQRARCQVRRRTTDRHFDKPPVTYAFLFKRLKDLGLVQPRTLVPVKPDQRLASYDGSVKCEFHSGAPGHHIEGCKAFKHVVQDLVDSKAINFAPTPDVNANPVPVHGPMGVNVMSEDKRKLEVMDVNQLRTPMSVVKRHLMKSGVFPGCDNHCAACTVTTNGCVMLRETIQRMMDEGRLRFEKVDWGEEDIFVSHLSSFKQVEMDGEIFETPCQAVETVKVENASCVEKEKKLSISSYKQAMEVVKNREAQGWGRIVDIMVKADRFGVGYQEGQDSSGQNRGTRPPFTFISAGMLDLGHVGAVVQPHRPNPGTATKLTSPTHLRHSDSLTNSSPWELATTPNGP</sequence>
<feature type="compositionally biased region" description="Polar residues" evidence="1">
    <location>
        <begin position="403"/>
        <end position="412"/>
    </location>
</feature>
<name>A0A9D5A5W6_PEA</name>
<evidence type="ECO:0000313" key="2">
    <source>
        <dbReference type="EMBL" id="KAI5393950.1"/>
    </source>
</evidence>
<dbReference type="EMBL" id="JAMSHJ010000006">
    <property type="protein sequence ID" value="KAI5393950.1"/>
    <property type="molecule type" value="Genomic_DNA"/>
</dbReference>
<evidence type="ECO:0000256" key="1">
    <source>
        <dbReference type="SAM" id="MobiDB-lite"/>
    </source>
</evidence>
<dbReference type="Proteomes" id="UP001058974">
    <property type="component" value="Chromosome 6"/>
</dbReference>
<keyword evidence="3" id="KW-1185">Reference proteome</keyword>
<feature type="compositionally biased region" description="Basic residues" evidence="1">
    <location>
        <begin position="93"/>
        <end position="103"/>
    </location>
</feature>
<gene>
    <name evidence="2" type="ORF">KIW84_060877</name>
</gene>
<protein>
    <recommendedName>
        <fullName evidence="4">Gag-pol polyprotein</fullName>
    </recommendedName>
</protein>
<dbReference type="PANTHER" id="PTHR32108:SF9">
    <property type="entry name" value="REVERSE TRANSCRIPTASE RNASE H-LIKE DOMAIN-CONTAINING PROTEIN"/>
    <property type="match status" value="1"/>
</dbReference>
<evidence type="ECO:0008006" key="4">
    <source>
        <dbReference type="Google" id="ProtNLM"/>
    </source>
</evidence>
<feature type="compositionally biased region" description="Low complexity" evidence="1">
    <location>
        <begin position="77"/>
        <end position="92"/>
    </location>
</feature>
<feature type="compositionally biased region" description="Polar residues" evidence="1">
    <location>
        <begin position="419"/>
        <end position="435"/>
    </location>
</feature>
<organism evidence="2 3">
    <name type="scientific">Pisum sativum</name>
    <name type="common">Garden pea</name>
    <name type="synonym">Lathyrus oleraceus</name>
    <dbReference type="NCBI Taxonomy" id="3888"/>
    <lineage>
        <taxon>Eukaryota</taxon>
        <taxon>Viridiplantae</taxon>
        <taxon>Streptophyta</taxon>
        <taxon>Embryophyta</taxon>
        <taxon>Tracheophyta</taxon>
        <taxon>Spermatophyta</taxon>
        <taxon>Magnoliopsida</taxon>
        <taxon>eudicotyledons</taxon>
        <taxon>Gunneridae</taxon>
        <taxon>Pentapetalae</taxon>
        <taxon>rosids</taxon>
        <taxon>fabids</taxon>
        <taxon>Fabales</taxon>
        <taxon>Fabaceae</taxon>
        <taxon>Papilionoideae</taxon>
        <taxon>50 kb inversion clade</taxon>
        <taxon>NPAAA clade</taxon>
        <taxon>Hologalegina</taxon>
        <taxon>IRL clade</taxon>
        <taxon>Fabeae</taxon>
        <taxon>Lathyrus</taxon>
    </lineage>
</organism>
<dbReference type="Gramene" id="Psat06G0087700-T1">
    <property type="protein sequence ID" value="KAI5393950.1"/>
    <property type="gene ID" value="KIW84_060877"/>
</dbReference>
<proteinExistence type="predicted"/>
<reference evidence="2 3" key="1">
    <citation type="journal article" date="2022" name="Nat. Genet.">
        <title>Improved pea reference genome and pan-genome highlight genomic features and evolutionary characteristics.</title>
        <authorList>
            <person name="Yang T."/>
            <person name="Liu R."/>
            <person name="Luo Y."/>
            <person name="Hu S."/>
            <person name="Wang D."/>
            <person name="Wang C."/>
            <person name="Pandey M.K."/>
            <person name="Ge S."/>
            <person name="Xu Q."/>
            <person name="Li N."/>
            <person name="Li G."/>
            <person name="Huang Y."/>
            <person name="Saxena R.K."/>
            <person name="Ji Y."/>
            <person name="Li M."/>
            <person name="Yan X."/>
            <person name="He Y."/>
            <person name="Liu Y."/>
            <person name="Wang X."/>
            <person name="Xiang C."/>
            <person name="Varshney R.K."/>
            <person name="Ding H."/>
            <person name="Gao S."/>
            <person name="Zong X."/>
        </authorList>
    </citation>
    <scope>NUCLEOTIDE SEQUENCE [LARGE SCALE GENOMIC DNA]</scope>
    <source>
        <strain evidence="2 3">cv. Zhongwan 6</strain>
    </source>
</reference>